<dbReference type="InterPro" id="IPR050065">
    <property type="entry name" value="GlmU-like"/>
</dbReference>
<evidence type="ECO:0000313" key="14">
    <source>
        <dbReference type="EMBL" id="HGQ65041.1"/>
    </source>
</evidence>
<comment type="catalytic activity">
    <reaction evidence="1">
        <text>1D-myo-inositol 3-phosphate + CTP + H(+) = CDP-1L-myo-inositol + diphosphate</text>
        <dbReference type="Rhea" id="RHEA:30647"/>
        <dbReference type="ChEBI" id="CHEBI:15378"/>
        <dbReference type="ChEBI" id="CHEBI:33019"/>
        <dbReference type="ChEBI" id="CHEBI:37563"/>
        <dbReference type="ChEBI" id="CHEBI:58401"/>
        <dbReference type="ChEBI" id="CHEBI:62573"/>
        <dbReference type="EC" id="2.7.7.74"/>
    </reaction>
</comment>
<dbReference type="AlphaFoldDB" id="A0A7C4JL76"/>
<feature type="transmembrane region" description="Helical" evidence="11">
    <location>
        <begin position="364"/>
        <end position="384"/>
    </location>
</feature>
<dbReference type="GO" id="GO:0016780">
    <property type="term" value="F:phosphotransferase activity, for other substituted phosphate groups"/>
    <property type="evidence" value="ECO:0007669"/>
    <property type="project" value="InterPro"/>
</dbReference>
<keyword evidence="11" id="KW-1133">Transmembrane helix</keyword>
<dbReference type="EMBL" id="DTCK01000008">
    <property type="protein sequence ID" value="HGQ35208.1"/>
    <property type="molecule type" value="Genomic_DNA"/>
</dbReference>
<dbReference type="PANTHER" id="PTHR43584:SF8">
    <property type="entry name" value="N-ACETYLMURAMATE ALPHA-1-PHOSPHATE URIDYLYLTRANSFERASE"/>
    <property type="match status" value="1"/>
</dbReference>
<proteinExistence type="inferred from homology"/>
<dbReference type="PANTHER" id="PTHR43584">
    <property type="entry name" value="NUCLEOTIDYL TRANSFERASE"/>
    <property type="match status" value="1"/>
</dbReference>
<comment type="catalytic activity">
    <reaction evidence="9">
        <text>CDP-1L-myo-inositol + 1D-myo-inositol 3-phosphate = bis(1L-myo-inositol) 3,1'-phosphate 1-phosphate + CMP + H(+)</text>
        <dbReference type="Rhea" id="RHEA:31327"/>
        <dbReference type="ChEBI" id="CHEBI:15378"/>
        <dbReference type="ChEBI" id="CHEBI:58401"/>
        <dbReference type="ChEBI" id="CHEBI:60377"/>
        <dbReference type="ChEBI" id="CHEBI:62573"/>
        <dbReference type="ChEBI" id="CHEBI:62576"/>
        <dbReference type="EC" id="2.7.8.34"/>
    </reaction>
</comment>
<feature type="transmembrane region" description="Helical" evidence="11">
    <location>
        <begin position="338"/>
        <end position="357"/>
    </location>
</feature>
<evidence type="ECO:0000256" key="11">
    <source>
        <dbReference type="SAM" id="Phobius"/>
    </source>
</evidence>
<evidence type="ECO:0000256" key="9">
    <source>
        <dbReference type="ARBA" id="ARBA00049235"/>
    </source>
</evidence>
<evidence type="ECO:0000256" key="2">
    <source>
        <dbReference type="ARBA" id="ARBA00006982"/>
    </source>
</evidence>
<reference evidence="14" key="1">
    <citation type="journal article" date="2020" name="mSystems">
        <title>Genome- and Community-Level Interaction Insights into Carbon Utilization and Element Cycling Functions of Hydrothermarchaeota in Hydrothermal Sediment.</title>
        <authorList>
            <person name="Zhou Z."/>
            <person name="Liu Y."/>
            <person name="Xu W."/>
            <person name="Pan J."/>
            <person name="Luo Z.H."/>
            <person name="Li M."/>
        </authorList>
    </citation>
    <scope>NUCLEOTIDE SEQUENCE [LARGE SCALE GENOMIC DNA]</scope>
    <source>
        <strain evidence="14">SpSt-637</strain>
        <strain evidence="13">SpSt-667</strain>
    </source>
</reference>
<evidence type="ECO:0000256" key="1">
    <source>
        <dbReference type="ARBA" id="ARBA00000729"/>
    </source>
</evidence>
<sequence>MIGLILAAGYGTRLYPITQSFPKTLIELEPRVTVLDYIVEAFKETGINKVLVVTRKELVDFFLAKNIDLIVVDVAEGDGNLWTLYQAIMFLKDHNAEDDIVLSMSDHIYEYNILKKLIKSARGSPYIYICLDRLVRGRDAAEGLKVVVDGEVVLLSGKNIPPYSGIDTGLFYIPKDFFVHIEEIVKEKNRKATLADMINKLATKGLVKYVDVSGFLWQDIDTFEDVERARKLYWRILAKNLIKDSDGVVSRYINRRISTIISLAMYRARFFIHPNIISLLVFLVGIFAAASVLYWGVIQGAFLALLSSILDGVDGEVARLFKVQSKFGGLLDTMLDRVVDTLLIAAITYIIISRYVYTHYHIFIAANVILATIALLGSTLISYLSNTVEDKEYIAKLRNSFPWATRDVRIIALAIALFTGLYEIGLMYITFACWFFVSRLMIHSYRMERAVKMELGDRFKLKPRFIRPYVESSISLILEDVLFHTILLISLVYLISIALDKIVLYTTQLNPSPYLFVWEFIAAIEIALMIYATYNVIKKSIMLFLHIKDKVVEKLWVTPSIYYRIIKRFIVLLIILFSIYPLNYVLALSGVDRCILDLGNYLITAIALATFILLIFDIIKAFEHIIKNYLSRR</sequence>
<evidence type="ECO:0000256" key="7">
    <source>
        <dbReference type="ARBA" id="ARBA00022679"/>
    </source>
</evidence>
<dbReference type="GO" id="GO:0016779">
    <property type="term" value="F:nucleotidyltransferase activity"/>
    <property type="evidence" value="ECO:0007669"/>
    <property type="project" value="UniProtKB-KW"/>
</dbReference>
<dbReference type="GO" id="GO:0016020">
    <property type="term" value="C:membrane"/>
    <property type="evidence" value="ECO:0007669"/>
    <property type="project" value="InterPro"/>
</dbReference>
<keyword evidence="11" id="KW-0812">Transmembrane</keyword>
<dbReference type="GO" id="GO:0008654">
    <property type="term" value="P:phospholipid biosynthetic process"/>
    <property type="evidence" value="ECO:0007669"/>
    <property type="project" value="InterPro"/>
</dbReference>
<dbReference type="EC" id="2.7.7.74" evidence="4"/>
<feature type="domain" description="Nucleotidyl transferase" evidence="12">
    <location>
        <begin position="3"/>
        <end position="231"/>
    </location>
</feature>
<protein>
    <recommendedName>
        <fullName evidence="6">Bifunctional IPC transferase and DIPP synthase</fullName>
        <ecNumber evidence="4">2.7.7.74</ecNumber>
        <ecNumber evidence="5">2.7.8.34</ecNumber>
    </recommendedName>
</protein>
<keyword evidence="8" id="KW-0548">Nucleotidyltransferase</keyword>
<dbReference type="Gene3D" id="1.20.120.1760">
    <property type="match status" value="1"/>
</dbReference>
<comment type="similarity">
    <text evidence="3">In the N-terminal section; belongs to the MobA family.</text>
</comment>
<dbReference type="SUPFAM" id="SSF53448">
    <property type="entry name" value="Nucleotide-diphospho-sugar transferases"/>
    <property type="match status" value="1"/>
</dbReference>
<organism evidence="14">
    <name type="scientific">Ignisphaera aggregans</name>
    <dbReference type="NCBI Taxonomy" id="334771"/>
    <lineage>
        <taxon>Archaea</taxon>
        <taxon>Thermoproteota</taxon>
        <taxon>Thermoprotei</taxon>
        <taxon>Desulfurococcales</taxon>
        <taxon>Desulfurococcaceae</taxon>
        <taxon>Ignisphaera</taxon>
    </lineage>
</organism>
<dbReference type="PROSITE" id="PS00379">
    <property type="entry name" value="CDP_ALCOHOL_P_TRANSF"/>
    <property type="match status" value="1"/>
</dbReference>
<feature type="transmembrane region" description="Helical" evidence="11">
    <location>
        <begin position="276"/>
        <end position="297"/>
    </location>
</feature>
<dbReference type="EMBL" id="DTBD01000067">
    <property type="protein sequence ID" value="HGQ65041.1"/>
    <property type="molecule type" value="Genomic_DNA"/>
</dbReference>
<feature type="transmembrane region" description="Helical" evidence="11">
    <location>
        <begin position="474"/>
        <end position="495"/>
    </location>
</feature>
<name>A0A7C4JL76_9CREN</name>
<comment type="caution">
    <text evidence="14">The sequence shown here is derived from an EMBL/GenBank/DDBJ whole genome shotgun (WGS) entry which is preliminary data.</text>
</comment>
<gene>
    <name evidence="14" type="ORF">ENU08_07350</name>
    <name evidence="13" type="ORF">ENU41_00820</name>
</gene>
<dbReference type="InterPro" id="IPR005835">
    <property type="entry name" value="NTP_transferase_dom"/>
</dbReference>
<keyword evidence="7 10" id="KW-0808">Transferase</keyword>
<evidence type="ECO:0000256" key="5">
    <source>
        <dbReference type="ARBA" id="ARBA00013268"/>
    </source>
</evidence>
<dbReference type="Pfam" id="PF00483">
    <property type="entry name" value="NTP_transferase"/>
    <property type="match status" value="1"/>
</dbReference>
<evidence type="ECO:0000256" key="6">
    <source>
        <dbReference type="ARBA" id="ARBA00018322"/>
    </source>
</evidence>
<dbReference type="InterPro" id="IPR043130">
    <property type="entry name" value="CDP-OH_PTrfase_TM_dom"/>
</dbReference>
<dbReference type="InterPro" id="IPR029044">
    <property type="entry name" value="Nucleotide-diphossugar_trans"/>
</dbReference>
<dbReference type="Gene3D" id="3.90.550.10">
    <property type="entry name" value="Spore Coat Polysaccharide Biosynthesis Protein SpsA, Chain A"/>
    <property type="match status" value="1"/>
</dbReference>
<comment type="similarity">
    <text evidence="2">In the C-terminal section; belongs to the CDP-alcohol phosphatidyltransferase class-I family.</text>
</comment>
<evidence type="ECO:0000256" key="4">
    <source>
        <dbReference type="ARBA" id="ARBA00012504"/>
    </source>
</evidence>
<dbReference type="Pfam" id="PF01066">
    <property type="entry name" value="CDP-OH_P_transf"/>
    <property type="match status" value="1"/>
</dbReference>
<comment type="similarity">
    <text evidence="10">Belongs to the CDP-alcohol phosphatidyltransferase class-I family.</text>
</comment>
<accession>A0A7C4JL76</accession>
<feature type="transmembrane region" description="Helical" evidence="11">
    <location>
        <begin position="601"/>
        <end position="622"/>
    </location>
</feature>
<keyword evidence="11" id="KW-0472">Membrane</keyword>
<evidence type="ECO:0000313" key="13">
    <source>
        <dbReference type="EMBL" id="HGQ35208.1"/>
    </source>
</evidence>
<evidence type="ECO:0000256" key="3">
    <source>
        <dbReference type="ARBA" id="ARBA00007897"/>
    </source>
</evidence>
<dbReference type="EC" id="2.7.8.34" evidence="5"/>
<evidence type="ECO:0000256" key="10">
    <source>
        <dbReference type="RuleBase" id="RU003750"/>
    </source>
</evidence>
<feature type="transmembrane region" description="Helical" evidence="11">
    <location>
        <begin position="515"/>
        <end position="537"/>
    </location>
</feature>
<evidence type="ECO:0000256" key="8">
    <source>
        <dbReference type="ARBA" id="ARBA00022695"/>
    </source>
</evidence>
<dbReference type="InterPro" id="IPR000462">
    <property type="entry name" value="CDP-OH_P_trans"/>
</dbReference>
<feature type="transmembrane region" description="Helical" evidence="11">
    <location>
        <begin position="569"/>
        <end position="589"/>
    </location>
</feature>
<evidence type="ECO:0000259" key="12">
    <source>
        <dbReference type="Pfam" id="PF00483"/>
    </source>
</evidence>
<feature type="transmembrane region" description="Helical" evidence="11">
    <location>
        <begin position="410"/>
        <end position="437"/>
    </location>
</feature>
<dbReference type="InterPro" id="IPR048254">
    <property type="entry name" value="CDP_ALCOHOL_P_TRANSF_CS"/>
</dbReference>